<evidence type="ECO:0000313" key="3">
    <source>
        <dbReference type="Proteomes" id="UP001595444"/>
    </source>
</evidence>
<evidence type="ECO:0000313" key="2">
    <source>
        <dbReference type="EMBL" id="MFC3051604.1"/>
    </source>
</evidence>
<organism evidence="2 3">
    <name type="scientific">Kordiimonas pumila</name>
    <dbReference type="NCBI Taxonomy" id="2161677"/>
    <lineage>
        <taxon>Bacteria</taxon>
        <taxon>Pseudomonadati</taxon>
        <taxon>Pseudomonadota</taxon>
        <taxon>Alphaproteobacteria</taxon>
        <taxon>Kordiimonadales</taxon>
        <taxon>Kordiimonadaceae</taxon>
        <taxon>Kordiimonas</taxon>
    </lineage>
</organism>
<dbReference type="RefSeq" id="WP_194215081.1">
    <property type="nucleotide sequence ID" value="NZ_CP061205.1"/>
</dbReference>
<sequence>MITQIQKTQSLSPQHVPAAPGTARSLWRADGLDIMFSALAARQMAAMKATALQEALQAAVVVPEITMTPGQ</sequence>
<protein>
    <submittedName>
        <fullName evidence="2">Uncharacterized protein</fullName>
    </submittedName>
</protein>
<comment type="caution">
    <text evidence="2">The sequence shown here is derived from an EMBL/GenBank/DDBJ whole genome shotgun (WGS) entry which is preliminary data.</text>
</comment>
<dbReference type="Proteomes" id="UP001595444">
    <property type="component" value="Unassembled WGS sequence"/>
</dbReference>
<keyword evidence="3" id="KW-1185">Reference proteome</keyword>
<feature type="region of interest" description="Disordered" evidence="1">
    <location>
        <begin position="1"/>
        <end position="22"/>
    </location>
</feature>
<accession>A0ABV7D380</accession>
<gene>
    <name evidence="2" type="ORF">ACFOKA_06800</name>
</gene>
<dbReference type="EMBL" id="JBHRSL010000004">
    <property type="protein sequence ID" value="MFC3051604.1"/>
    <property type="molecule type" value="Genomic_DNA"/>
</dbReference>
<proteinExistence type="predicted"/>
<evidence type="ECO:0000256" key="1">
    <source>
        <dbReference type="SAM" id="MobiDB-lite"/>
    </source>
</evidence>
<reference evidence="3" key="1">
    <citation type="journal article" date="2019" name="Int. J. Syst. Evol. Microbiol.">
        <title>The Global Catalogue of Microorganisms (GCM) 10K type strain sequencing project: providing services to taxonomists for standard genome sequencing and annotation.</title>
        <authorList>
            <consortium name="The Broad Institute Genomics Platform"/>
            <consortium name="The Broad Institute Genome Sequencing Center for Infectious Disease"/>
            <person name="Wu L."/>
            <person name="Ma J."/>
        </authorList>
    </citation>
    <scope>NUCLEOTIDE SEQUENCE [LARGE SCALE GENOMIC DNA]</scope>
    <source>
        <strain evidence="3">KCTC 62164</strain>
    </source>
</reference>
<name>A0ABV7D380_9PROT</name>
<feature type="compositionally biased region" description="Polar residues" evidence="1">
    <location>
        <begin position="1"/>
        <end position="13"/>
    </location>
</feature>